<dbReference type="RefSeq" id="XP_013241072.1">
    <property type="nucleotide sequence ID" value="XM_013385618.1"/>
</dbReference>
<dbReference type="InParanoid" id="A0A066VL85"/>
<dbReference type="EMBL" id="JMSN01000103">
    <property type="protein sequence ID" value="KDN39529.1"/>
    <property type="molecule type" value="Genomic_DNA"/>
</dbReference>
<feature type="non-terminal residue" evidence="1">
    <location>
        <position position="85"/>
    </location>
</feature>
<gene>
    <name evidence="1" type="ORF">K437DRAFT_227928</name>
</gene>
<dbReference type="STRING" id="1037660.A0A066VL85"/>
<evidence type="ECO:0000313" key="1">
    <source>
        <dbReference type="EMBL" id="KDN39529.1"/>
    </source>
</evidence>
<comment type="caution">
    <text evidence="1">The sequence shown here is derived from an EMBL/GenBank/DDBJ whole genome shotgun (WGS) entry which is preliminary data.</text>
</comment>
<dbReference type="AlphaFoldDB" id="A0A066VL85"/>
<dbReference type="Proteomes" id="UP000027361">
    <property type="component" value="Unassembled WGS sequence"/>
</dbReference>
<sequence>MNTVNKHPKVKLELILNSNIYEAGGSISGRLEMACATSQRLRIGEIAVELEGIEELTSRDHAATQMFLFNRTMFQGEHLPPSNAV</sequence>
<reference evidence="1 2" key="1">
    <citation type="submission" date="2014-05" db="EMBL/GenBank/DDBJ databases">
        <title>Draft genome sequence of a rare smut relative, Tilletiaria anomala UBC 951.</title>
        <authorList>
            <consortium name="DOE Joint Genome Institute"/>
            <person name="Toome M."/>
            <person name="Kuo A."/>
            <person name="Henrissat B."/>
            <person name="Lipzen A."/>
            <person name="Tritt A."/>
            <person name="Yoshinaga Y."/>
            <person name="Zane M."/>
            <person name="Barry K."/>
            <person name="Grigoriev I.V."/>
            <person name="Spatafora J.W."/>
            <person name="Aimea M.C."/>
        </authorList>
    </citation>
    <scope>NUCLEOTIDE SEQUENCE [LARGE SCALE GENOMIC DNA]</scope>
    <source>
        <strain evidence="1 2">UBC 951</strain>
    </source>
</reference>
<dbReference type="HOGENOM" id="CLU_2518844_0_0_1"/>
<dbReference type="OrthoDB" id="298939at2759"/>
<accession>A0A066VL85</accession>
<proteinExistence type="predicted"/>
<organism evidence="1 2">
    <name type="scientific">Tilletiaria anomala (strain ATCC 24038 / CBS 436.72 / UBC 951)</name>
    <dbReference type="NCBI Taxonomy" id="1037660"/>
    <lineage>
        <taxon>Eukaryota</taxon>
        <taxon>Fungi</taxon>
        <taxon>Dikarya</taxon>
        <taxon>Basidiomycota</taxon>
        <taxon>Ustilaginomycotina</taxon>
        <taxon>Exobasidiomycetes</taxon>
        <taxon>Georgefischeriales</taxon>
        <taxon>Tilletiariaceae</taxon>
        <taxon>Tilletiaria</taxon>
    </lineage>
</organism>
<evidence type="ECO:0008006" key="3">
    <source>
        <dbReference type="Google" id="ProtNLM"/>
    </source>
</evidence>
<keyword evidence="2" id="KW-1185">Reference proteome</keyword>
<evidence type="ECO:0000313" key="2">
    <source>
        <dbReference type="Proteomes" id="UP000027361"/>
    </source>
</evidence>
<dbReference type="GeneID" id="25262648"/>
<protein>
    <recommendedName>
        <fullName evidence="3">Arrestin-like N-terminal domain-containing protein</fullName>
    </recommendedName>
</protein>
<name>A0A066VL85_TILAU</name>